<gene>
    <name evidence="3" type="ORF">BSAL_76805</name>
</gene>
<sequence>MRPNDFQQRHNTVHNDNGTINLDSLPNTIPGVSREELAEKLQKMGAAHRQKTTDKHRENIARQIDTMRRAMPPAEFKDFLRQLEAKEALAMDEAEKVDSMTPAELYRYQLKRQRNQNLWQWVYVIMLGGAFVMGIFFMFYFLLFHFY</sequence>
<evidence type="ECO:0000256" key="2">
    <source>
        <dbReference type="SAM" id="Phobius"/>
    </source>
</evidence>
<dbReference type="VEuPathDB" id="TriTrypDB:BSAL_76805"/>
<reference evidence="4" key="1">
    <citation type="submission" date="2015-09" db="EMBL/GenBank/DDBJ databases">
        <authorList>
            <consortium name="Pathogen Informatics"/>
        </authorList>
    </citation>
    <scope>NUCLEOTIDE SEQUENCE [LARGE SCALE GENOMIC DNA]</scope>
    <source>
        <strain evidence="4">Lake Konstanz</strain>
    </source>
</reference>
<keyword evidence="2 3" id="KW-0812">Transmembrane</keyword>
<dbReference type="OrthoDB" id="273526at2759"/>
<keyword evidence="4" id="KW-1185">Reference proteome</keyword>
<keyword evidence="2" id="KW-1133">Transmembrane helix</keyword>
<dbReference type="EMBL" id="CYKH01000729">
    <property type="protein sequence ID" value="CUG27794.1"/>
    <property type="molecule type" value="Genomic_DNA"/>
</dbReference>
<feature type="transmembrane region" description="Helical" evidence="2">
    <location>
        <begin position="121"/>
        <end position="143"/>
    </location>
</feature>
<organism evidence="3 4">
    <name type="scientific">Bodo saltans</name>
    <name type="common">Flagellated protozoan</name>
    <dbReference type="NCBI Taxonomy" id="75058"/>
    <lineage>
        <taxon>Eukaryota</taxon>
        <taxon>Discoba</taxon>
        <taxon>Euglenozoa</taxon>
        <taxon>Kinetoplastea</taxon>
        <taxon>Metakinetoplastina</taxon>
        <taxon>Eubodonida</taxon>
        <taxon>Bodonidae</taxon>
        <taxon>Bodo</taxon>
    </lineage>
</organism>
<evidence type="ECO:0000313" key="4">
    <source>
        <dbReference type="Proteomes" id="UP000051952"/>
    </source>
</evidence>
<name>A0A0S4IZW1_BODSA</name>
<feature type="region of interest" description="Disordered" evidence="1">
    <location>
        <begin position="1"/>
        <end position="20"/>
    </location>
</feature>
<protein>
    <submittedName>
        <fullName evidence="3">Transmembrane protein, putative</fullName>
    </submittedName>
</protein>
<dbReference type="AlphaFoldDB" id="A0A0S4IZW1"/>
<proteinExistence type="predicted"/>
<evidence type="ECO:0000313" key="3">
    <source>
        <dbReference type="EMBL" id="CUG27794.1"/>
    </source>
</evidence>
<evidence type="ECO:0000256" key="1">
    <source>
        <dbReference type="SAM" id="MobiDB-lite"/>
    </source>
</evidence>
<dbReference type="OMA" id="MAVRHQH"/>
<dbReference type="Proteomes" id="UP000051952">
    <property type="component" value="Unassembled WGS sequence"/>
</dbReference>
<keyword evidence="2" id="KW-0472">Membrane</keyword>
<accession>A0A0S4IZW1</accession>